<dbReference type="Proteomes" id="UP000187203">
    <property type="component" value="Unassembled WGS sequence"/>
</dbReference>
<evidence type="ECO:0000313" key="1">
    <source>
        <dbReference type="EMBL" id="OMO69761.1"/>
    </source>
</evidence>
<sequence>MDQAPKRGCTSLSLRGSLVHCHLRIYPGMSCQSRNMTTFGWSSGGRLGCPNVTTWPCGESITYPP</sequence>
<organism evidence="1 2">
    <name type="scientific">Corchorus olitorius</name>
    <dbReference type="NCBI Taxonomy" id="93759"/>
    <lineage>
        <taxon>Eukaryota</taxon>
        <taxon>Viridiplantae</taxon>
        <taxon>Streptophyta</taxon>
        <taxon>Embryophyta</taxon>
        <taxon>Tracheophyta</taxon>
        <taxon>Spermatophyta</taxon>
        <taxon>Magnoliopsida</taxon>
        <taxon>eudicotyledons</taxon>
        <taxon>Gunneridae</taxon>
        <taxon>Pentapetalae</taxon>
        <taxon>rosids</taxon>
        <taxon>malvids</taxon>
        <taxon>Malvales</taxon>
        <taxon>Malvaceae</taxon>
        <taxon>Grewioideae</taxon>
        <taxon>Apeibeae</taxon>
        <taxon>Corchorus</taxon>
    </lineage>
</organism>
<comment type="caution">
    <text evidence="1">The sequence shown here is derived from an EMBL/GenBank/DDBJ whole genome shotgun (WGS) entry which is preliminary data.</text>
</comment>
<proteinExistence type="predicted"/>
<keyword evidence="2" id="KW-1185">Reference proteome</keyword>
<dbReference type="AlphaFoldDB" id="A0A1R3HHD7"/>
<evidence type="ECO:0000313" key="2">
    <source>
        <dbReference type="Proteomes" id="UP000187203"/>
    </source>
</evidence>
<gene>
    <name evidence="1" type="ORF">COLO4_28931</name>
</gene>
<protein>
    <submittedName>
        <fullName evidence="1">Uncharacterized protein</fullName>
    </submittedName>
</protein>
<reference evidence="2" key="1">
    <citation type="submission" date="2013-09" db="EMBL/GenBank/DDBJ databases">
        <title>Corchorus olitorius genome sequencing.</title>
        <authorList>
            <person name="Alam M."/>
            <person name="Haque M.S."/>
            <person name="Islam M.S."/>
            <person name="Emdad E.M."/>
            <person name="Islam M.M."/>
            <person name="Ahmed B."/>
            <person name="Halim A."/>
            <person name="Hossen Q.M.M."/>
            <person name="Hossain M.Z."/>
            <person name="Ahmed R."/>
            <person name="Khan M.M."/>
            <person name="Islam R."/>
            <person name="Rashid M.M."/>
            <person name="Khan S.A."/>
            <person name="Rahman M.S."/>
            <person name="Alam M."/>
            <person name="Yahiya A.S."/>
            <person name="Khan M.S."/>
            <person name="Azam M.S."/>
            <person name="Haque T."/>
            <person name="Lashkar M.Z.H."/>
            <person name="Akhand A.I."/>
            <person name="Morshed G."/>
            <person name="Roy S."/>
            <person name="Uddin K.S."/>
            <person name="Rabeya T."/>
            <person name="Hossain A.S."/>
            <person name="Chowdhury A."/>
            <person name="Snigdha A.R."/>
            <person name="Mortoza M.S."/>
            <person name="Matin S.A."/>
            <person name="Hoque S.M.E."/>
            <person name="Islam M.K."/>
            <person name="Roy D.K."/>
            <person name="Haider R."/>
            <person name="Moosa M.M."/>
            <person name="Elias S.M."/>
            <person name="Hasan A.M."/>
            <person name="Jahan S."/>
            <person name="Shafiuddin M."/>
            <person name="Mahmood N."/>
            <person name="Shommy N.S."/>
        </authorList>
    </citation>
    <scope>NUCLEOTIDE SEQUENCE [LARGE SCALE GENOMIC DNA]</scope>
    <source>
        <strain evidence="2">cv. O-4</strain>
    </source>
</reference>
<accession>A0A1R3HHD7</accession>
<dbReference type="EMBL" id="AWUE01020162">
    <property type="protein sequence ID" value="OMO69761.1"/>
    <property type="molecule type" value="Genomic_DNA"/>
</dbReference>
<name>A0A1R3HHD7_9ROSI</name>